<dbReference type="EMBL" id="LN831303">
    <property type="protein sequence ID" value="CQH63514.1"/>
    <property type="molecule type" value="Genomic_DNA"/>
</dbReference>
<evidence type="ECO:0000313" key="2">
    <source>
        <dbReference type="Proteomes" id="UP000066737"/>
    </source>
</evidence>
<reference evidence="2" key="1">
    <citation type="journal article" date="2016" name="Environ. Microbiol.">
        <title>The complete genome of a viable archaeum isolated from 123-million-year-old rock salt.</title>
        <authorList>
            <person name="Jaakkola S.T."/>
            <person name="Pfeiffer F."/>
            <person name="Ravantti J.J."/>
            <person name="Guo Q."/>
            <person name="Liu Y."/>
            <person name="Chen X."/>
            <person name="Ma H."/>
            <person name="Yang C."/>
            <person name="Oksanen H.M."/>
            <person name="Bamford D.H."/>
        </authorList>
    </citation>
    <scope>NUCLEOTIDE SEQUENCE</scope>
    <source>
        <strain evidence="2">JI20-1</strain>
        <plasmid evidence="2">Plasmid pSTJ001</plasmid>
    </source>
</reference>
<keyword evidence="2" id="KW-1185">Reference proteome</keyword>
<name>A0A0U5H8A6_9EURY</name>
<dbReference type="Proteomes" id="UP000066737">
    <property type="component" value="Plasmid pSTJ001"/>
</dbReference>
<proteinExistence type="predicted"/>
<gene>
    <name evidence="1" type="ORF">HHUB_4107</name>
</gene>
<geneLocation type="plasmid" evidence="2">
    <name>pSTJ001</name>
</geneLocation>
<accession>A0A0U5H8A6</accession>
<protein>
    <submittedName>
        <fullName evidence="1">Uncharacterized protein</fullName>
    </submittedName>
</protein>
<organism evidence="1 2">
    <name type="scientific">Halobacterium hubeiense</name>
    <dbReference type="NCBI Taxonomy" id="1407499"/>
    <lineage>
        <taxon>Archaea</taxon>
        <taxon>Methanobacteriati</taxon>
        <taxon>Methanobacteriota</taxon>
        <taxon>Stenosarchaea group</taxon>
        <taxon>Halobacteria</taxon>
        <taxon>Halobacteriales</taxon>
        <taxon>Halobacteriaceae</taxon>
        <taxon>Halobacterium</taxon>
    </lineage>
</organism>
<dbReference type="GeneID" id="26660454"/>
<dbReference type="AlphaFoldDB" id="A0A0U5H8A6"/>
<sequence>MAESQWKLWVDENVVYAKFPEGMPAEESEFIRINERFEELAEKERVDAHVSIIQMESSLPKEVVEKAAEAAKAGKPHGITKWALVSNGIKGMAFASSVKKIDGVEAKSFKDVAEAGEWATK</sequence>
<dbReference type="OrthoDB" id="218982at2157"/>
<evidence type="ECO:0000313" key="1">
    <source>
        <dbReference type="EMBL" id="CQH63514.1"/>
    </source>
</evidence>
<dbReference type="RefSeq" id="WP_059058495.1">
    <property type="nucleotide sequence ID" value="NZ_CEML01000004.1"/>
</dbReference>
<dbReference type="KEGG" id="hhb:Hhub_4107"/>